<evidence type="ECO:0000313" key="2">
    <source>
        <dbReference type="Proteomes" id="UP000019194"/>
    </source>
</evidence>
<proteinExistence type="predicted"/>
<name>A0A7G2IW59_CITFR</name>
<accession>A0A7G2IW59</accession>
<evidence type="ECO:0000313" key="1">
    <source>
        <dbReference type="EMBL" id="CDL41378.1"/>
    </source>
</evidence>
<dbReference type="Proteomes" id="UP000019194">
    <property type="component" value="Unassembled WGS sequence"/>
</dbReference>
<comment type="caution">
    <text evidence="1">The sequence shown here is derived from an EMBL/GenBank/DDBJ whole genome shotgun (WGS) entry which is preliminary data.</text>
</comment>
<reference evidence="1 2" key="1">
    <citation type="submission" date="2013-10" db="EMBL/GenBank/DDBJ databases">
        <title>Antibiotic resistance diversity of beta-lactamase producers in the General Hospital Vienna.</title>
        <authorList>
            <person name="Barisic I."/>
            <person name="Mitteregger D."/>
            <person name="Hirschl A.M."/>
            <person name="Noehammer C."/>
            <person name="Wiesinger-Mayr H."/>
        </authorList>
    </citation>
    <scope>NUCLEOTIDE SEQUENCE [LARGE SCALE GENOMIC DNA]</scope>
    <source>
        <strain evidence="1 2">ISC11</strain>
    </source>
</reference>
<organism evidence="1 2">
    <name type="scientific">Citrobacter freundii</name>
    <dbReference type="NCBI Taxonomy" id="546"/>
    <lineage>
        <taxon>Bacteria</taxon>
        <taxon>Pseudomonadati</taxon>
        <taxon>Pseudomonadota</taxon>
        <taxon>Gammaproteobacteria</taxon>
        <taxon>Enterobacterales</taxon>
        <taxon>Enterobacteriaceae</taxon>
        <taxon>Citrobacter</taxon>
        <taxon>Citrobacter freundii complex</taxon>
    </lineage>
</organism>
<dbReference type="EMBL" id="CBWP010000084">
    <property type="protein sequence ID" value="CDL41378.1"/>
    <property type="molecule type" value="Genomic_DNA"/>
</dbReference>
<dbReference type="AlphaFoldDB" id="A0A7G2IW59"/>
<protein>
    <submittedName>
        <fullName evidence="1">Uncharacterized protein</fullName>
    </submittedName>
</protein>
<sequence>MPDKVLIPSSGTRFKLSAFYPLPLPAHPSSRCCPQAGRHDHAVSPLFGAGRLP</sequence>